<keyword evidence="3 4" id="KW-0418">Kinase</keyword>
<sequence>MRILIAIDKFKGSIPATTAAQAIASALNQVLPEADCDLCPIADGGEGTAEAVVTALHGEWCQAATSDAQKRPVTASYGLVRTAAGHLEAVMEMSAASGLAMVSDLPLDPAAATTCGTGLMLQDAISRGAQRIVIGIGGSATNDAGIGMAATLGFRFLDASGAPLEPVIASLDRLAAIEPPQTSFPEILVACDVNNPLLGPHGCTRVYGPQKGVADFEFFESRLQHLASVASRDLGVDHRDVPGAGAAGGLGFGLMTFCKARLTSGFDLIADLVHLRERIAAADLIITGEGRLDAQTLHGKGPMGVAEMARELGKPIAAFAGAIEAEEQLRTRFDLLCAIKPREMPLTEAMQRGPELLTTAVLDQSHALLRLLTTP</sequence>
<evidence type="ECO:0000256" key="1">
    <source>
        <dbReference type="ARBA" id="ARBA00006284"/>
    </source>
</evidence>
<dbReference type="InterPro" id="IPR036129">
    <property type="entry name" value="Glycerate_kinase_sf"/>
</dbReference>
<evidence type="ECO:0000256" key="3">
    <source>
        <dbReference type="ARBA" id="ARBA00022777"/>
    </source>
</evidence>
<dbReference type="SUPFAM" id="SSF110738">
    <property type="entry name" value="Glycerate kinase I"/>
    <property type="match status" value="1"/>
</dbReference>
<dbReference type="GO" id="GO:0016301">
    <property type="term" value="F:kinase activity"/>
    <property type="evidence" value="ECO:0007669"/>
    <property type="project" value="UniProtKB-KW"/>
</dbReference>
<dbReference type="NCBIfam" id="TIGR00045">
    <property type="entry name" value="glycerate kinase"/>
    <property type="match status" value="1"/>
</dbReference>
<organism evidence="5 6">
    <name type="scientific">Prosthecobacter fluviatilis</name>
    <dbReference type="NCBI Taxonomy" id="445931"/>
    <lineage>
        <taxon>Bacteria</taxon>
        <taxon>Pseudomonadati</taxon>
        <taxon>Verrucomicrobiota</taxon>
        <taxon>Verrucomicrobiia</taxon>
        <taxon>Verrucomicrobiales</taxon>
        <taxon>Verrucomicrobiaceae</taxon>
        <taxon>Prosthecobacter</taxon>
    </lineage>
</organism>
<proteinExistence type="inferred from homology"/>
<dbReference type="Proteomes" id="UP001596052">
    <property type="component" value="Unassembled WGS sequence"/>
</dbReference>
<keyword evidence="6" id="KW-1185">Reference proteome</keyword>
<gene>
    <name evidence="5" type="ORF">ACFQDI_19920</name>
</gene>
<dbReference type="EMBL" id="JBHSMQ010000008">
    <property type="protein sequence ID" value="MFC5457146.1"/>
    <property type="molecule type" value="Genomic_DNA"/>
</dbReference>
<evidence type="ECO:0000313" key="6">
    <source>
        <dbReference type="Proteomes" id="UP001596052"/>
    </source>
</evidence>
<evidence type="ECO:0000256" key="4">
    <source>
        <dbReference type="PIRNR" id="PIRNR006078"/>
    </source>
</evidence>
<dbReference type="PANTHER" id="PTHR21599:SF0">
    <property type="entry name" value="GLYCERATE KINASE"/>
    <property type="match status" value="1"/>
</dbReference>
<name>A0ABW0KX14_9BACT</name>
<dbReference type="InterPro" id="IPR018197">
    <property type="entry name" value="Glycerate_kinase_RE-like"/>
</dbReference>
<accession>A0ABW0KX14</accession>
<dbReference type="Pfam" id="PF02595">
    <property type="entry name" value="Gly_kinase"/>
    <property type="match status" value="1"/>
</dbReference>
<dbReference type="Gene3D" id="3.40.50.10350">
    <property type="entry name" value="Glycerate kinase, domain 1"/>
    <property type="match status" value="1"/>
</dbReference>
<dbReference type="Gene3D" id="3.90.1510.10">
    <property type="entry name" value="Glycerate kinase, domain 2"/>
    <property type="match status" value="1"/>
</dbReference>
<protein>
    <submittedName>
        <fullName evidence="5">Glycerate kinase</fullName>
    </submittedName>
</protein>
<evidence type="ECO:0000313" key="5">
    <source>
        <dbReference type="EMBL" id="MFC5457146.1"/>
    </source>
</evidence>
<keyword evidence="2 4" id="KW-0808">Transferase</keyword>
<dbReference type="RefSeq" id="WP_377170124.1">
    <property type="nucleotide sequence ID" value="NZ_JBHSMQ010000008.1"/>
</dbReference>
<dbReference type="PIRSF" id="PIRSF006078">
    <property type="entry name" value="GlxK"/>
    <property type="match status" value="1"/>
</dbReference>
<comment type="caution">
    <text evidence="5">The sequence shown here is derived from an EMBL/GenBank/DDBJ whole genome shotgun (WGS) entry which is preliminary data.</text>
</comment>
<reference evidence="6" key="1">
    <citation type="journal article" date="2019" name="Int. J. Syst. Evol. Microbiol.">
        <title>The Global Catalogue of Microorganisms (GCM) 10K type strain sequencing project: providing services to taxonomists for standard genome sequencing and annotation.</title>
        <authorList>
            <consortium name="The Broad Institute Genomics Platform"/>
            <consortium name="The Broad Institute Genome Sequencing Center for Infectious Disease"/>
            <person name="Wu L."/>
            <person name="Ma J."/>
        </authorList>
    </citation>
    <scope>NUCLEOTIDE SEQUENCE [LARGE SCALE GENOMIC DNA]</scope>
    <source>
        <strain evidence="6">CGMCC 4.1469</strain>
    </source>
</reference>
<dbReference type="PANTHER" id="PTHR21599">
    <property type="entry name" value="GLYCERATE KINASE"/>
    <property type="match status" value="1"/>
</dbReference>
<dbReference type="InterPro" id="IPR018193">
    <property type="entry name" value="Glyc_kinase_flavodox-like_fold"/>
</dbReference>
<dbReference type="InterPro" id="IPR004381">
    <property type="entry name" value="Glycerate_kinase"/>
</dbReference>
<evidence type="ECO:0000256" key="2">
    <source>
        <dbReference type="ARBA" id="ARBA00022679"/>
    </source>
</evidence>
<comment type="similarity">
    <text evidence="1 4">Belongs to the glycerate kinase type-1 family.</text>
</comment>